<evidence type="ECO:0000256" key="4">
    <source>
        <dbReference type="ARBA" id="ARBA00022679"/>
    </source>
</evidence>
<organism evidence="8 9">
    <name type="scientific">Acerihabitans arboris</name>
    <dbReference type="NCBI Taxonomy" id="2691583"/>
    <lineage>
        <taxon>Bacteria</taxon>
        <taxon>Pseudomonadati</taxon>
        <taxon>Pseudomonadota</taxon>
        <taxon>Gammaproteobacteria</taxon>
        <taxon>Enterobacterales</taxon>
        <taxon>Pectobacteriaceae</taxon>
        <taxon>Acerihabitans</taxon>
    </lineage>
</organism>
<comment type="caution">
    <text evidence="8">The sequence shown here is derived from an EMBL/GenBank/DDBJ whole genome shotgun (WGS) entry which is preliminary data.</text>
</comment>
<dbReference type="InterPro" id="IPR051351">
    <property type="entry name" value="Ascorbate-PTS_EIIA_comp"/>
</dbReference>
<dbReference type="GO" id="GO:0005737">
    <property type="term" value="C:cytoplasm"/>
    <property type="evidence" value="ECO:0007669"/>
    <property type="project" value="UniProtKB-SubCell"/>
</dbReference>
<dbReference type="Pfam" id="PF00359">
    <property type="entry name" value="PTS_EIIA_2"/>
    <property type="match status" value="1"/>
</dbReference>
<dbReference type="Gene3D" id="3.40.930.10">
    <property type="entry name" value="Mannitol-specific EII, Chain A"/>
    <property type="match status" value="1"/>
</dbReference>
<proteinExistence type="predicted"/>
<dbReference type="GO" id="GO:0009401">
    <property type="term" value="P:phosphoenolpyruvate-dependent sugar phosphotransferase system"/>
    <property type="evidence" value="ECO:0007669"/>
    <property type="project" value="UniProtKB-KW"/>
</dbReference>
<evidence type="ECO:0000313" key="8">
    <source>
        <dbReference type="EMBL" id="NDL63758.1"/>
    </source>
</evidence>
<keyword evidence="3" id="KW-0963">Cytoplasm</keyword>
<feature type="domain" description="PTS EIIA type-2" evidence="7">
    <location>
        <begin position="6"/>
        <end position="149"/>
    </location>
</feature>
<name>A0A845SMG2_9GAMM</name>
<evidence type="ECO:0000256" key="5">
    <source>
        <dbReference type="ARBA" id="ARBA00022683"/>
    </source>
</evidence>
<dbReference type="GO" id="GO:0016301">
    <property type="term" value="F:kinase activity"/>
    <property type="evidence" value="ECO:0007669"/>
    <property type="project" value="UniProtKB-KW"/>
</dbReference>
<evidence type="ECO:0000259" key="7">
    <source>
        <dbReference type="PROSITE" id="PS51094"/>
    </source>
</evidence>
<dbReference type="EMBL" id="WUBS01000009">
    <property type="protein sequence ID" value="NDL63758.1"/>
    <property type="molecule type" value="Genomic_DNA"/>
</dbReference>
<evidence type="ECO:0000256" key="2">
    <source>
        <dbReference type="ARBA" id="ARBA00022448"/>
    </source>
</evidence>
<accession>A0A845SMG2</accession>
<dbReference type="PANTHER" id="PTHR36203:SF4">
    <property type="entry name" value="MANNITOL-SPECIFIC CRYPTIC PHOSPHOTRANSFERASE ENZYME IIA COMPONENT"/>
    <property type="match status" value="1"/>
</dbReference>
<dbReference type="InterPro" id="IPR016152">
    <property type="entry name" value="PTrfase/Anion_transptr"/>
</dbReference>
<keyword evidence="6" id="KW-0418">Kinase</keyword>
<sequence length="150" mass="16645">MPALSTWLNEDRIQYVNAVGDWQEAIKRVAEPLLNDGTISADYVANIIKQKEAIGPYFVIAPRIAMPHARPEEGANRLGLSILKLREGVVFGADENDPVDFLVMFSAPDGNSHVELISQLAEFLSDDDVMNTVFNAQDRAELSRILNSFN</sequence>
<comment type="subcellular location">
    <subcellularLocation>
        <location evidence="1">Cytoplasm</location>
    </subcellularLocation>
</comment>
<keyword evidence="5" id="KW-0598">Phosphotransferase system</keyword>
<evidence type="ECO:0000256" key="6">
    <source>
        <dbReference type="ARBA" id="ARBA00022777"/>
    </source>
</evidence>
<reference evidence="8 9" key="2">
    <citation type="submission" date="2020-02" db="EMBL/GenBank/DDBJ databases">
        <title>The new genus of Enterobacteriales.</title>
        <authorList>
            <person name="Kim I.S."/>
        </authorList>
    </citation>
    <scope>NUCLEOTIDE SEQUENCE [LARGE SCALE GENOMIC DNA]</scope>
    <source>
        <strain evidence="8 9">SAP-6</strain>
    </source>
</reference>
<keyword evidence="4" id="KW-0808">Transferase</keyword>
<evidence type="ECO:0000313" key="9">
    <source>
        <dbReference type="Proteomes" id="UP000461443"/>
    </source>
</evidence>
<dbReference type="SUPFAM" id="SSF55804">
    <property type="entry name" value="Phoshotransferase/anion transport protein"/>
    <property type="match status" value="1"/>
</dbReference>
<gene>
    <name evidence="8" type="ORF">GRH90_13495</name>
</gene>
<dbReference type="AlphaFoldDB" id="A0A845SMG2"/>
<evidence type="ECO:0000256" key="1">
    <source>
        <dbReference type="ARBA" id="ARBA00004496"/>
    </source>
</evidence>
<dbReference type="Proteomes" id="UP000461443">
    <property type="component" value="Unassembled WGS sequence"/>
</dbReference>
<dbReference type="RefSeq" id="WP_162366478.1">
    <property type="nucleotide sequence ID" value="NZ_WUBS01000009.1"/>
</dbReference>
<dbReference type="PROSITE" id="PS51094">
    <property type="entry name" value="PTS_EIIA_TYPE_2"/>
    <property type="match status" value="1"/>
</dbReference>
<dbReference type="CDD" id="cd00211">
    <property type="entry name" value="PTS_IIA_fru"/>
    <property type="match status" value="1"/>
</dbReference>
<keyword evidence="9" id="KW-1185">Reference proteome</keyword>
<reference evidence="8 9" key="1">
    <citation type="submission" date="2019-12" db="EMBL/GenBank/DDBJ databases">
        <authorList>
            <person name="Lee S.D."/>
        </authorList>
    </citation>
    <scope>NUCLEOTIDE SEQUENCE [LARGE SCALE GENOMIC DNA]</scope>
    <source>
        <strain evidence="8 9">SAP-6</strain>
    </source>
</reference>
<protein>
    <submittedName>
        <fullName evidence="8">PTS transporter subunit EIIA</fullName>
    </submittedName>
</protein>
<evidence type="ECO:0000256" key="3">
    <source>
        <dbReference type="ARBA" id="ARBA00022490"/>
    </source>
</evidence>
<dbReference type="PANTHER" id="PTHR36203">
    <property type="entry name" value="ASCORBATE-SPECIFIC PTS SYSTEM EIIA COMPONENT"/>
    <property type="match status" value="1"/>
</dbReference>
<keyword evidence="2" id="KW-0813">Transport</keyword>
<dbReference type="InterPro" id="IPR002178">
    <property type="entry name" value="PTS_EIIA_type-2_dom"/>
</dbReference>